<reference evidence="2" key="1">
    <citation type="journal article" date="2017" name="Nat. Commun.">
        <title>The North American bullfrog draft genome provides insight into hormonal regulation of long noncoding RNA.</title>
        <authorList>
            <person name="Hammond S.A."/>
            <person name="Warren R.L."/>
            <person name="Vandervalk B.P."/>
            <person name="Kucuk E."/>
            <person name="Khan H."/>
            <person name="Gibb E.A."/>
            <person name="Pandoh P."/>
            <person name="Kirk H."/>
            <person name="Zhao Y."/>
            <person name="Jones M."/>
            <person name="Mungall A.J."/>
            <person name="Coope R."/>
            <person name="Pleasance S."/>
            <person name="Moore R.A."/>
            <person name="Holt R.A."/>
            <person name="Round J.M."/>
            <person name="Ohora S."/>
            <person name="Walle B.V."/>
            <person name="Veldhoen N."/>
            <person name="Helbing C.C."/>
            <person name="Birol I."/>
        </authorList>
    </citation>
    <scope>NUCLEOTIDE SEQUENCE [LARGE SCALE GENOMIC DNA]</scope>
</reference>
<dbReference type="AlphaFoldDB" id="A0A2G9Q6A7"/>
<organism evidence="1 2">
    <name type="scientific">Aquarana catesbeiana</name>
    <name type="common">American bullfrog</name>
    <name type="synonym">Rana catesbeiana</name>
    <dbReference type="NCBI Taxonomy" id="8400"/>
    <lineage>
        <taxon>Eukaryota</taxon>
        <taxon>Metazoa</taxon>
        <taxon>Chordata</taxon>
        <taxon>Craniata</taxon>
        <taxon>Vertebrata</taxon>
        <taxon>Euteleostomi</taxon>
        <taxon>Amphibia</taxon>
        <taxon>Batrachia</taxon>
        <taxon>Anura</taxon>
        <taxon>Neobatrachia</taxon>
        <taxon>Ranoidea</taxon>
        <taxon>Ranidae</taxon>
        <taxon>Aquarana</taxon>
    </lineage>
</organism>
<protein>
    <submittedName>
        <fullName evidence="1">Uncharacterized protein</fullName>
    </submittedName>
</protein>
<sequence>MFYHVCFSGTPFSCSVDLFILTATAFAPTIYKAVTPAEMMYAKAWGQQGRRSDLLLPFAGGCPHASAYINGACMPIIRSG</sequence>
<gene>
    <name evidence="1" type="ORF">AB205_0012870</name>
</gene>
<name>A0A2G9Q6A7_AQUCT</name>
<dbReference type="Proteomes" id="UP000228934">
    <property type="component" value="Unassembled WGS sequence"/>
</dbReference>
<evidence type="ECO:0000313" key="1">
    <source>
        <dbReference type="EMBL" id="PIO11136.1"/>
    </source>
</evidence>
<accession>A0A2G9Q6A7</accession>
<dbReference type="EMBL" id="KZ061299">
    <property type="protein sequence ID" value="PIO11136.1"/>
    <property type="molecule type" value="Genomic_DNA"/>
</dbReference>
<evidence type="ECO:0000313" key="2">
    <source>
        <dbReference type="Proteomes" id="UP000228934"/>
    </source>
</evidence>
<proteinExistence type="predicted"/>
<keyword evidence="2" id="KW-1185">Reference proteome</keyword>